<keyword evidence="3 6" id="KW-0812">Transmembrane</keyword>
<evidence type="ECO:0000256" key="2">
    <source>
        <dbReference type="ARBA" id="ARBA00022448"/>
    </source>
</evidence>
<dbReference type="AlphaFoldDB" id="A0A8H9G1X8"/>
<feature type="transmembrane region" description="Helical" evidence="6">
    <location>
        <begin position="79"/>
        <end position="97"/>
    </location>
</feature>
<comment type="caution">
    <text evidence="8">The sequence shown here is derived from an EMBL/GenBank/DDBJ whole genome shotgun (WGS) entry which is preliminary data.</text>
</comment>
<feature type="transmembrane region" description="Helical" evidence="6">
    <location>
        <begin position="109"/>
        <end position="127"/>
    </location>
</feature>
<dbReference type="Pfam" id="PF07690">
    <property type="entry name" value="MFS_1"/>
    <property type="match status" value="1"/>
</dbReference>
<dbReference type="InterPro" id="IPR020846">
    <property type="entry name" value="MFS_dom"/>
</dbReference>
<feature type="transmembrane region" description="Helical" evidence="6">
    <location>
        <begin position="165"/>
        <end position="187"/>
    </location>
</feature>
<sequence>MKNQLNKSFYPWLVVALLWVVAFLNYFDRLLITSMRDPIVADFDINDAQFGLLTSVFLWSYGLVSPFGGYLADKYSRRMVIIFSVGVWSAVTLWTGYTQSFSEMLFTRVLMGVSEACYIPAALALITDYHSGRTRSLATGLHMCGLYTGLALGGLGGYIAELWGWRYGFHVFGAFGVLYSFLLLFLLKDKKKEERFVQEDIKDSFSLKEALGSLFKIPSYYIILIFFSVLGMANWLINGWLPTFIKEQFHLGLGSAGISATGYMQVGSFIGVIIGGILADKWVQKNPKGRMNVILLGFCIGTPFLFLLSSTTVFGLAICGMIIFGLARGFNDANLMPLLRQVINPKYIATGYGFLNFLSTIVGGIMVYVGGALKDANVSLAITFQVVAVLLLIATLSLRFIKIQNKD</sequence>
<dbReference type="PANTHER" id="PTHR23505">
    <property type="entry name" value="SPINSTER"/>
    <property type="match status" value="1"/>
</dbReference>
<dbReference type="PROSITE" id="PS50850">
    <property type="entry name" value="MFS"/>
    <property type="match status" value="1"/>
</dbReference>
<keyword evidence="5 6" id="KW-0472">Membrane</keyword>
<dbReference type="InterPro" id="IPR044770">
    <property type="entry name" value="MFS_spinster-like"/>
</dbReference>
<keyword evidence="2" id="KW-0813">Transport</keyword>
<evidence type="ECO:0000313" key="8">
    <source>
        <dbReference type="EMBL" id="GGE24998.1"/>
    </source>
</evidence>
<proteinExistence type="predicted"/>
<dbReference type="Gene3D" id="1.20.1250.20">
    <property type="entry name" value="MFS general substrate transporter like domains"/>
    <property type="match status" value="1"/>
</dbReference>
<dbReference type="EMBL" id="BMKM01000005">
    <property type="protein sequence ID" value="GGE24998.1"/>
    <property type="molecule type" value="Genomic_DNA"/>
</dbReference>
<feature type="transmembrane region" description="Helical" evidence="6">
    <location>
        <begin position="139"/>
        <end position="159"/>
    </location>
</feature>
<protein>
    <submittedName>
        <fullName evidence="8">MFS transporter</fullName>
    </submittedName>
</protein>
<feature type="transmembrane region" description="Helical" evidence="6">
    <location>
        <begin position="379"/>
        <end position="401"/>
    </location>
</feature>
<keyword evidence="9" id="KW-1185">Reference proteome</keyword>
<comment type="subcellular location">
    <subcellularLocation>
        <location evidence="1">Membrane</location>
        <topology evidence="1">Multi-pass membrane protein</topology>
    </subcellularLocation>
</comment>
<feature type="transmembrane region" description="Helical" evidence="6">
    <location>
        <begin position="218"/>
        <end position="237"/>
    </location>
</feature>
<dbReference type="GO" id="GO:0022857">
    <property type="term" value="F:transmembrane transporter activity"/>
    <property type="evidence" value="ECO:0007669"/>
    <property type="project" value="InterPro"/>
</dbReference>
<evidence type="ECO:0000259" key="7">
    <source>
        <dbReference type="PROSITE" id="PS50850"/>
    </source>
</evidence>
<dbReference type="InterPro" id="IPR036259">
    <property type="entry name" value="MFS_trans_sf"/>
</dbReference>
<feature type="transmembrane region" description="Helical" evidence="6">
    <location>
        <begin position="314"/>
        <end position="331"/>
    </location>
</feature>
<reference evidence="8" key="1">
    <citation type="journal article" date="2014" name="Int. J. Syst. Evol. Microbiol.">
        <title>Complete genome sequence of Corynebacterium casei LMG S-19264T (=DSM 44701T), isolated from a smear-ripened cheese.</title>
        <authorList>
            <consortium name="US DOE Joint Genome Institute (JGI-PGF)"/>
            <person name="Walter F."/>
            <person name="Albersmeier A."/>
            <person name="Kalinowski J."/>
            <person name="Ruckert C."/>
        </authorList>
    </citation>
    <scope>NUCLEOTIDE SEQUENCE</scope>
    <source>
        <strain evidence="8">CGMCC 1.15966</strain>
    </source>
</reference>
<feature type="domain" description="Major facilitator superfamily (MFS) profile" evidence="7">
    <location>
        <begin position="14"/>
        <end position="406"/>
    </location>
</feature>
<evidence type="ECO:0000256" key="1">
    <source>
        <dbReference type="ARBA" id="ARBA00004141"/>
    </source>
</evidence>
<feature type="transmembrane region" description="Helical" evidence="6">
    <location>
        <begin position="291"/>
        <end position="308"/>
    </location>
</feature>
<feature type="transmembrane region" description="Helical" evidence="6">
    <location>
        <begin position="352"/>
        <end position="373"/>
    </location>
</feature>
<feature type="transmembrane region" description="Helical" evidence="6">
    <location>
        <begin position="9"/>
        <end position="27"/>
    </location>
</feature>
<keyword evidence="4 6" id="KW-1133">Transmembrane helix</keyword>
<dbReference type="PANTHER" id="PTHR23505:SF79">
    <property type="entry name" value="PROTEIN SPINSTER"/>
    <property type="match status" value="1"/>
</dbReference>
<feature type="transmembrane region" description="Helical" evidence="6">
    <location>
        <begin position="257"/>
        <end position="279"/>
    </location>
</feature>
<accession>A0A8H9G1X8</accession>
<feature type="transmembrane region" description="Helical" evidence="6">
    <location>
        <begin position="50"/>
        <end position="72"/>
    </location>
</feature>
<organism evidence="8 9">
    <name type="scientific">Sphingobacterium cellulitidis</name>
    <dbReference type="NCBI Taxonomy" id="1768011"/>
    <lineage>
        <taxon>Bacteria</taxon>
        <taxon>Pseudomonadati</taxon>
        <taxon>Bacteroidota</taxon>
        <taxon>Sphingobacteriia</taxon>
        <taxon>Sphingobacteriales</taxon>
        <taxon>Sphingobacteriaceae</taxon>
        <taxon>Sphingobacterium</taxon>
    </lineage>
</organism>
<dbReference type="SUPFAM" id="SSF103473">
    <property type="entry name" value="MFS general substrate transporter"/>
    <property type="match status" value="1"/>
</dbReference>
<evidence type="ECO:0000256" key="5">
    <source>
        <dbReference type="ARBA" id="ARBA00023136"/>
    </source>
</evidence>
<evidence type="ECO:0000313" key="9">
    <source>
        <dbReference type="Proteomes" id="UP000614460"/>
    </source>
</evidence>
<gene>
    <name evidence="8" type="ORF">GCM10011516_23350</name>
</gene>
<dbReference type="Proteomes" id="UP000614460">
    <property type="component" value="Unassembled WGS sequence"/>
</dbReference>
<reference evidence="8" key="2">
    <citation type="submission" date="2020-09" db="EMBL/GenBank/DDBJ databases">
        <authorList>
            <person name="Sun Q."/>
            <person name="Zhou Y."/>
        </authorList>
    </citation>
    <scope>NUCLEOTIDE SEQUENCE</scope>
    <source>
        <strain evidence="8">CGMCC 1.15966</strain>
    </source>
</reference>
<dbReference type="GO" id="GO:0016020">
    <property type="term" value="C:membrane"/>
    <property type="evidence" value="ECO:0007669"/>
    <property type="project" value="UniProtKB-SubCell"/>
</dbReference>
<dbReference type="RefSeq" id="WP_094257226.1">
    <property type="nucleotide sequence ID" value="NZ_BMKM01000005.1"/>
</dbReference>
<dbReference type="InterPro" id="IPR011701">
    <property type="entry name" value="MFS"/>
</dbReference>
<evidence type="ECO:0000256" key="6">
    <source>
        <dbReference type="SAM" id="Phobius"/>
    </source>
</evidence>
<name>A0A8H9G1X8_9SPHI</name>
<evidence type="ECO:0000256" key="4">
    <source>
        <dbReference type="ARBA" id="ARBA00022989"/>
    </source>
</evidence>
<evidence type="ECO:0000256" key="3">
    <source>
        <dbReference type="ARBA" id="ARBA00022692"/>
    </source>
</evidence>